<sequence>MPDSWLVKDELDQRRYIVHSKQFSNKSQDKIDVEFKQWKRRSIIAPVLMLNGVAFAAIALWNAVRLHGGTSDPTFNMWASITTGVLSCILLAVGSYVGSRLLIDAEQRRGEHRSCAEFLEDRDLSDLL</sequence>
<feature type="transmembrane region" description="Helical" evidence="1">
    <location>
        <begin position="84"/>
        <end position="103"/>
    </location>
</feature>
<keyword evidence="1" id="KW-0472">Membrane</keyword>
<gene>
    <name evidence="2" type="ORF">GCM10009720_21370</name>
</gene>
<evidence type="ECO:0000313" key="2">
    <source>
        <dbReference type="EMBL" id="GAA2040662.1"/>
    </source>
</evidence>
<proteinExistence type="predicted"/>
<evidence type="ECO:0000313" key="3">
    <source>
        <dbReference type="Proteomes" id="UP001501461"/>
    </source>
</evidence>
<name>A0ABN2UNT2_9MICC</name>
<dbReference type="Proteomes" id="UP001501461">
    <property type="component" value="Unassembled WGS sequence"/>
</dbReference>
<keyword evidence="3" id="KW-1185">Reference proteome</keyword>
<dbReference type="EMBL" id="BAAAMN010000046">
    <property type="protein sequence ID" value="GAA2040662.1"/>
    <property type="molecule type" value="Genomic_DNA"/>
</dbReference>
<keyword evidence="1" id="KW-0812">Transmembrane</keyword>
<feature type="transmembrane region" description="Helical" evidence="1">
    <location>
        <begin position="43"/>
        <end position="64"/>
    </location>
</feature>
<comment type="caution">
    <text evidence="2">The sequence shown here is derived from an EMBL/GenBank/DDBJ whole genome shotgun (WGS) entry which is preliminary data.</text>
</comment>
<accession>A0ABN2UNT2</accession>
<protein>
    <submittedName>
        <fullName evidence="2">Uncharacterized protein</fullName>
    </submittedName>
</protein>
<reference evidence="2 3" key="1">
    <citation type="journal article" date="2019" name="Int. J. Syst. Evol. Microbiol.">
        <title>The Global Catalogue of Microorganisms (GCM) 10K type strain sequencing project: providing services to taxonomists for standard genome sequencing and annotation.</title>
        <authorList>
            <consortium name="The Broad Institute Genomics Platform"/>
            <consortium name="The Broad Institute Genome Sequencing Center for Infectious Disease"/>
            <person name="Wu L."/>
            <person name="Ma J."/>
        </authorList>
    </citation>
    <scope>NUCLEOTIDE SEQUENCE [LARGE SCALE GENOMIC DNA]</scope>
    <source>
        <strain evidence="2 3">JCM 13595</strain>
    </source>
</reference>
<keyword evidence="1" id="KW-1133">Transmembrane helix</keyword>
<evidence type="ECO:0000256" key="1">
    <source>
        <dbReference type="SAM" id="Phobius"/>
    </source>
</evidence>
<organism evidence="2 3">
    <name type="scientific">Yaniella flava</name>
    <dbReference type="NCBI Taxonomy" id="287930"/>
    <lineage>
        <taxon>Bacteria</taxon>
        <taxon>Bacillati</taxon>
        <taxon>Actinomycetota</taxon>
        <taxon>Actinomycetes</taxon>
        <taxon>Micrococcales</taxon>
        <taxon>Micrococcaceae</taxon>
        <taxon>Yaniella</taxon>
    </lineage>
</organism>